<comment type="similarity">
    <text evidence="8">Belongs to the RNR ribonuclease family. RNase R subfamily.</text>
</comment>
<comment type="catalytic activity">
    <reaction evidence="1 8">
        <text>Exonucleolytic cleavage in the 3'- to 5'-direction to yield nucleoside 5'-phosphates.</text>
        <dbReference type="EC" id="3.1.13.1"/>
    </reaction>
</comment>
<dbReference type="GO" id="GO:0006402">
    <property type="term" value="P:mRNA catabolic process"/>
    <property type="evidence" value="ECO:0007669"/>
    <property type="project" value="TreeGrafter"/>
</dbReference>
<proteinExistence type="inferred from homology"/>
<evidence type="ECO:0000256" key="5">
    <source>
        <dbReference type="ARBA" id="ARBA00022801"/>
    </source>
</evidence>
<feature type="compositionally biased region" description="Basic residues" evidence="9">
    <location>
        <begin position="827"/>
        <end position="838"/>
    </location>
</feature>
<dbReference type="InterPro" id="IPR013223">
    <property type="entry name" value="RNase_B_OB_dom"/>
</dbReference>
<dbReference type="SUPFAM" id="SSF50249">
    <property type="entry name" value="Nucleic acid-binding proteins"/>
    <property type="match status" value="4"/>
</dbReference>
<dbReference type="PANTHER" id="PTHR23355:SF9">
    <property type="entry name" value="DIS3-LIKE EXONUCLEASE 2"/>
    <property type="match status" value="1"/>
</dbReference>
<dbReference type="InterPro" id="IPR001900">
    <property type="entry name" value="RNase_II/R"/>
</dbReference>
<reference evidence="11 12" key="1">
    <citation type="journal article" date="2011" name="J. Bacteriol.">
        <title>Genome sequence of Methyloversatilis universalis FAM5T, a methylotrophic representative of the order Rhodocyclales.</title>
        <authorList>
            <person name="Kittichotirat W."/>
            <person name="Good N.M."/>
            <person name="Hall R."/>
            <person name="Bringel F."/>
            <person name="Lajus A."/>
            <person name="Medigue C."/>
            <person name="Smalley N.E."/>
            <person name="Beck D."/>
            <person name="Bumgarner R."/>
            <person name="Vuilleumier S."/>
            <person name="Kalyuzhnaya M.G."/>
        </authorList>
    </citation>
    <scope>NUCLEOTIDE SEQUENCE [LARGE SCALE GENOMIC DNA]</scope>
    <source>
        <strain evidence="12">ATCC BAA-1314 / JCM 13912 / FAM5</strain>
    </source>
</reference>
<dbReference type="HAMAP" id="MF_01895">
    <property type="entry name" value="RNase_R"/>
    <property type="match status" value="1"/>
</dbReference>
<dbReference type="Pfam" id="PF00575">
    <property type="entry name" value="S1"/>
    <property type="match status" value="1"/>
</dbReference>
<evidence type="ECO:0000256" key="4">
    <source>
        <dbReference type="ARBA" id="ARBA00022722"/>
    </source>
</evidence>
<dbReference type="InterPro" id="IPR050180">
    <property type="entry name" value="RNR_Ribonuclease"/>
</dbReference>
<dbReference type="EC" id="3.1.13.1" evidence="8"/>
<dbReference type="RefSeq" id="WP_008058990.1">
    <property type="nucleotide sequence ID" value="NZ_AFHG01000030.1"/>
</dbReference>
<dbReference type="EMBL" id="AFHG01000030">
    <property type="protein sequence ID" value="EGK72933.1"/>
    <property type="molecule type" value="Genomic_DNA"/>
</dbReference>
<dbReference type="SMART" id="SM00955">
    <property type="entry name" value="RNB"/>
    <property type="match status" value="1"/>
</dbReference>
<dbReference type="GO" id="GO:0005829">
    <property type="term" value="C:cytosol"/>
    <property type="evidence" value="ECO:0007669"/>
    <property type="project" value="UniProtKB-ARBA"/>
</dbReference>
<protein>
    <recommendedName>
        <fullName evidence="8">Ribonuclease R</fullName>
        <shortName evidence="8">RNase R</shortName>
        <ecNumber evidence="8">3.1.13.1</ecNumber>
    </recommendedName>
</protein>
<feature type="compositionally biased region" description="Basic residues" evidence="9">
    <location>
        <begin position="902"/>
        <end position="917"/>
    </location>
</feature>
<dbReference type="Pfam" id="PF17876">
    <property type="entry name" value="CSD2"/>
    <property type="match status" value="1"/>
</dbReference>
<dbReference type="GO" id="GO:0008859">
    <property type="term" value="F:exoribonuclease II activity"/>
    <property type="evidence" value="ECO:0007669"/>
    <property type="project" value="UniProtKB-UniRule"/>
</dbReference>
<dbReference type="InterPro" id="IPR040476">
    <property type="entry name" value="CSD2"/>
</dbReference>
<evidence type="ECO:0000256" key="3">
    <source>
        <dbReference type="ARBA" id="ARBA00022490"/>
    </source>
</evidence>
<dbReference type="GO" id="GO:0003723">
    <property type="term" value="F:RNA binding"/>
    <property type="evidence" value="ECO:0007669"/>
    <property type="project" value="UniProtKB-UniRule"/>
</dbReference>
<dbReference type="PANTHER" id="PTHR23355">
    <property type="entry name" value="RIBONUCLEASE"/>
    <property type="match status" value="1"/>
</dbReference>
<dbReference type="OrthoDB" id="9764149at2"/>
<dbReference type="InterPro" id="IPR012340">
    <property type="entry name" value="NA-bd_OB-fold"/>
</dbReference>
<dbReference type="eggNOG" id="COG0557">
    <property type="taxonomic scope" value="Bacteria"/>
</dbReference>
<dbReference type="NCBIfam" id="TIGR00358">
    <property type="entry name" value="3_prime_RNase"/>
    <property type="match status" value="1"/>
</dbReference>
<evidence type="ECO:0000256" key="8">
    <source>
        <dbReference type="HAMAP-Rule" id="MF_01895"/>
    </source>
</evidence>
<dbReference type="NCBIfam" id="TIGR02063">
    <property type="entry name" value="RNase_R"/>
    <property type="match status" value="1"/>
</dbReference>
<evidence type="ECO:0000256" key="7">
    <source>
        <dbReference type="ARBA" id="ARBA00022884"/>
    </source>
</evidence>
<feature type="compositionally biased region" description="Low complexity" evidence="9">
    <location>
        <begin position="884"/>
        <end position="901"/>
    </location>
</feature>
<dbReference type="Pfam" id="PF00773">
    <property type="entry name" value="RNB"/>
    <property type="match status" value="1"/>
</dbReference>
<evidence type="ECO:0000256" key="1">
    <source>
        <dbReference type="ARBA" id="ARBA00001849"/>
    </source>
</evidence>
<name>F5R8W6_METUF</name>
<dbReference type="InterPro" id="IPR004476">
    <property type="entry name" value="RNase_II/RNase_R"/>
</dbReference>
<keyword evidence="6 8" id="KW-0269">Exonuclease</keyword>
<feature type="compositionally biased region" description="Low complexity" evidence="9">
    <location>
        <begin position="806"/>
        <end position="826"/>
    </location>
</feature>
<evidence type="ECO:0000259" key="10">
    <source>
        <dbReference type="PROSITE" id="PS50126"/>
    </source>
</evidence>
<evidence type="ECO:0000256" key="6">
    <source>
        <dbReference type="ARBA" id="ARBA00022839"/>
    </source>
</evidence>
<comment type="caution">
    <text evidence="11">The sequence shown here is derived from an EMBL/GenBank/DDBJ whole genome shotgun (WGS) entry which is preliminary data.</text>
</comment>
<evidence type="ECO:0000313" key="12">
    <source>
        <dbReference type="Proteomes" id="UP000005019"/>
    </source>
</evidence>
<dbReference type="SMART" id="SM00357">
    <property type="entry name" value="CSP"/>
    <property type="match status" value="1"/>
</dbReference>
<gene>
    <name evidence="8" type="primary">rnr</name>
    <name evidence="11" type="ORF">METUNv1_00768</name>
</gene>
<dbReference type="SMART" id="SM00316">
    <property type="entry name" value="S1"/>
    <property type="match status" value="2"/>
</dbReference>
<dbReference type="Proteomes" id="UP000005019">
    <property type="component" value="Unassembled WGS sequence"/>
</dbReference>
<keyword evidence="3 8" id="KW-0963">Cytoplasm</keyword>
<keyword evidence="5 8" id="KW-0378">Hydrolase</keyword>
<sequence>MKLSKIRRADPFFERETARYENPLPSREYIVQVLEQAAVPMTADELVHALDIEPHERDYFVRRLGAMEREAQLMRNRRDAYIIPDKADLIAGRVDGHPDGFGFVIVGDDRTPPGAKADRKDIFLSAQEMRSVMHGDRVLVRISGTDRRGRPEGKVVEVTERANTRLIARVLEEHGVQFCIAENRRIRQQIVLAAPEKGKRAPKATAGAVVEVELIEQPTRYTPPIGRVVEVLGNYGDSGMEIEIALRKHDMPHEFSSKVMAATKRLPDEVREKDHAGRVDLRELPLVTIDGETAKDFDDAVYCEKQGRGFRLVVAIADVSHYVKPGTALDDEAFERGNSVYFPRRVIPMLPEKLSNGLCSLNPEVDRLCMVCDMDVSAAGVIQRYRFYAAVMNSKARLTYTEVAAALYDKDADARKRLKPLLPRLEALDAVFRAFAKARAKRGAIDFETVETQMLFNDAGKIERIVPYARNDAHRLIEECMLAANVCASRFLEENDQPTLYRVHEGPSEDRLQKLRAFLGEFGFQLGGGDKPHAKDYAELLERIGDRPDRQLLQTVMLRSLRQAIYSPDNVGHFGLAYEAYTHFTSPIRRYPDLLVHRAIKAVLAKKKYEPGDWSDIGLHCSTTERRADEASRDVTNWLKCYFMQDRVGEEFEGSVSAVVPFGLFVALDDVFIEGLVHISDLGADYFHHDEGKHRLVGERSGRIYRLADRIRIQVVRVDLDNTRIDFRLAGGGERDFGRIPQAALLKPKAGPTGPASRRRVTADAARTPPFEDNARPAKKPVAPDRAASTPARKADPADGGEAVSRSRGPGSAGRSAGKAAAPSPVKAKKAAAKKTSSKKTAGAKGTGKKGPAKSGVVTSEVAKSVVGNKGAAKTAPDKKAPAEKAATVKNAAKKSAAGKSTGKKTSVKKAPAKKTTAKPSPSRSAKAAAPKRRIRE</sequence>
<keyword evidence="4 8" id="KW-0540">Nuclease</keyword>
<dbReference type="InterPro" id="IPR011805">
    <property type="entry name" value="RNase_R"/>
</dbReference>
<keyword evidence="7 8" id="KW-0694">RNA-binding</keyword>
<keyword evidence="12" id="KW-1185">Reference proteome</keyword>
<evidence type="ECO:0000256" key="2">
    <source>
        <dbReference type="ARBA" id="ARBA00004496"/>
    </source>
</evidence>
<accession>F5R8W6</accession>
<dbReference type="Pfam" id="PF08206">
    <property type="entry name" value="OB_RNB"/>
    <property type="match status" value="1"/>
</dbReference>
<feature type="compositionally biased region" description="Low complexity" evidence="9">
    <location>
        <begin position="918"/>
        <end position="929"/>
    </location>
</feature>
<dbReference type="Gene3D" id="2.40.50.140">
    <property type="entry name" value="Nucleic acid-binding proteins"/>
    <property type="match status" value="2"/>
</dbReference>
<feature type="region of interest" description="Disordered" evidence="9">
    <location>
        <begin position="740"/>
        <end position="937"/>
    </location>
</feature>
<dbReference type="STRING" id="1000565.METUNv1_00768"/>
<comment type="subcellular location">
    <subcellularLocation>
        <location evidence="2 8">Cytoplasm</location>
    </subcellularLocation>
</comment>
<dbReference type="PROSITE" id="PS01175">
    <property type="entry name" value="RIBONUCLEASE_II"/>
    <property type="match status" value="1"/>
</dbReference>
<organism evidence="11 12">
    <name type="scientific">Methyloversatilis universalis (strain ATCC BAA-1314 / DSM 25237 / JCM 13912 / CCUG 52030 / FAM5)</name>
    <dbReference type="NCBI Taxonomy" id="1000565"/>
    <lineage>
        <taxon>Bacteria</taxon>
        <taxon>Pseudomonadati</taxon>
        <taxon>Pseudomonadota</taxon>
        <taxon>Betaproteobacteria</taxon>
        <taxon>Nitrosomonadales</taxon>
        <taxon>Sterolibacteriaceae</taxon>
        <taxon>Methyloversatilis</taxon>
    </lineage>
</organism>
<dbReference type="InterPro" id="IPR022966">
    <property type="entry name" value="RNase_II/R_CS"/>
</dbReference>
<dbReference type="PROSITE" id="PS50126">
    <property type="entry name" value="S1"/>
    <property type="match status" value="1"/>
</dbReference>
<evidence type="ECO:0000256" key="9">
    <source>
        <dbReference type="SAM" id="MobiDB-lite"/>
    </source>
</evidence>
<dbReference type="CDD" id="cd04471">
    <property type="entry name" value="S1_RNase_R"/>
    <property type="match status" value="1"/>
</dbReference>
<comment type="function">
    <text evidence="8">3'-5' exoribonuclease that releases 5'-nucleoside monophosphates and is involved in maturation of structured RNAs.</text>
</comment>
<feature type="domain" description="S1 motif" evidence="10">
    <location>
        <begin position="649"/>
        <end position="730"/>
    </location>
</feature>
<dbReference type="InterPro" id="IPR003029">
    <property type="entry name" value="S1_domain"/>
</dbReference>
<dbReference type="InterPro" id="IPR011129">
    <property type="entry name" value="CSD"/>
</dbReference>
<evidence type="ECO:0000313" key="11">
    <source>
        <dbReference type="EMBL" id="EGK72933.1"/>
    </source>
</evidence>
<dbReference type="AlphaFoldDB" id="F5R8W6"/>